<dbReference type="FunFam" id="3.40.50.1000:FF:000036">
    <property type="entry name" value="HAD family hydrolase"/>
    <property type="match status" value="1"/>
</dbReference>
<evidence type="ECO:0008006" key="7">
    <source>
        <dbReference type="Google" id="ProtNLM"/>
    </source>
</evidence>
<dbReference type="EMBL" id="CP144700">
    <property type="protein sequence ID" value="WVZ22215.1"/>
    <property type="molecule type" value="Genomic_DNA"/>
</dbReference>
<organism evidence="5 6">
    <name type="scientific">Vigna mungo</name>
    <name type="common">Black gram</name>
    <name type="synonym">Phaseolus mungo</name>
    <dbReference type="NCBI Taxonomy" id="3915"/>
    <lineage>
        <taxon>Eukaryota</taxon>
        <taxon>Viridiplantae</taxon>
        <taxon>Streptophyta</taxon>
        <taxon>Embryophyta</taxon>
        <taxon>Tracheophyta</taxon>
        <taxon>Spermatophyta</taxon>
        <taxon>Magnoliopsida</taxon>
        <taxon>eudicotyledons</taxon>
        <taxon>Gunneridae</taxon>
        <taxon>Pentapetalae</taxon>
        <taxon>rosids</taxon>
        <taxon>fabids</taxon>
        <taxon>Fabales</taxon>
        <taxon>Fabaceae</taxon>
        <taxon>Papilionoideae</taxon>
        <taxon>50 kb inversion clade</taxon>
        <taxon>NPAAA clade</taxon>
        <taxon>indigoferoid/millettioid clade</taxon>
        <taxon>Phaseoleae</taxon>
        <taxon>Vigna</taxon>
    </lineage>
</organism>
<evidence type="ECO:0000256" key="2">
    <source>
        <dbReference type="ARBA" id="ARBA00022801"/>
    </source>
</evidence>
<accession>A0AAQ3P5V3</accession>
<dbReference type="GO" id="GO:0016787">
    <property type="term" value="F:hydrolase activity"/>
    <property type="evidence" value="ECO:0007669"/>
    <property type="project" value="UniProtKB-KW"/>
</dbReference>
<dbReference type="GO" id="GO:0046872">
    <property type="term" value="F:metal ion binding"/>
    <property type="evidence" value="ECO:0007669"/>
    <property type="project" value="UniProtKB-KW"/>
</dbReference>
<evidence type="ECO:0000256" key="4">
    <source>
        <dbReference type="SAM" id="SignalP"/>
    </source>
</evidence>
<dbReference type="Proteomes" id="UP001374535">
    <property type="component" value="Chromosome 1"/>
</dbReference>
<keyword evidence="6" id="KW-1185">Reference proteome</keyword>
<reference evidence="5 6" key="1">
    <citation type="journal article" date="2023" name="Life. Sci Alliance">
        <title>Evolutionary insights into 3D genome organization and epigenetic landscape of Vigna mungo.</title>
        <authorList>
            <person name="Junaid A."/>
            <person name="Singh B."/>
            <person name="Bhatia S."/>
        </authorList>
    </citation>
    <scope>NUCLEOTIDE SEQUENCE [LARGE SCALE GENOMIC DNA]</scope>
    <source>
        <strain evidence="5">Urdbean</strain>
    </source>
</reference>
<dbReference type="InterPro" id="IPR023214">
    <property type="entry name" value="HAD_sf"/>
</dbReference>
<dbReference type="InterPro" id="IPR006439">
    <property type="entry name" value="HAD-SF_hydro_IA"/>
</dbReference>
<evidence type="ECO:0000313" key="5">
    <source>
        <dbReference type="EMBL" id="WVZ22215.1"/>
    </source>
</evidence>
<proteinExistence type="inferred from homology"/>
<feature type="chain" id="PRO_5042876290" description="Haloacid dehalogenase-like hydrolase domain-containing protein" evidence="4">
    <location>
        <begin position="16"/>
        <end position="342"/>
    </location>
</feature>
<dbReference type="PANTHER" id="PTHR42896:SF4">
    <property type="entry name" value="OS08G0485900 PROTEIN"/>
    <property type="match status" value="1"/>
</dbReference>
<protein>
    <recommendedName>
        <fullName evidence="7">Haloacid dehalogenase-like hydrolase domain-containing protein</fullName>
    </recommendedName>
</protein>
<dbReference type="InterPro" id="IPR044999">
    <property type="entry name" value="CbbY-like"/>
</dbReference>
<dbReference type="AlphaFoldDB" id="A0AAQ3P5V3"/>
<dbReference type="SFLD" id="SFLDG01129">
    <property type="entry name" value="C1.5:_HAD__Beta-PGM__Phosphata"/>
    <property type="match status" value="1"/>
</dbReference>
<gene>
    <name evidence="5" type="ORF">V8G54_000759</name>
</gene>
<dbReference type="InterPro" id="IPR036412">
    <property type="entry name" value="HAD-like_sf"/>
</dbReference>
<dbReference type="SFLD" id="SFLDS00003">
    <property type="entry name" value="Haloacid_Dehalogenase"/>
    <property type="match status" value="1"/>
</dbReference>
<keyword evidence="2" id="KW-0378">Hydrolase</keyword>
<dbReference type="Gene3D" id="1.10.150.240">
    <property type="entry name" value="Putative phosphatase, domain 2"/>
    <property type="match status" value="1"/>
</dbReference>
<evidence type="ECO:0000256" key="1">
    <source>
        <dbReference type="ARBA" id="ARBA00022723"/>
    </source>
</evidence>
<keyword evidence="1" id="KW-0479">Metal-binding</keyword>
<comment type="similarity">
    <text evidence="3">Belongs to the HAD-like hydrolase superfamily. DOG/GPP family.</text>
</comment>
<keyword evidence="4" id="KW-0732">Signal</keyword>
<feature type="signal peptide" evidence="4">
    <location>
        <begin position="1"/>
        <end position="15"/>
    </location>
</feature>
<dbReference type="Gene3D" id="3.40.50.1000">
    <property type="entry name" value="HAD superfamily/HAD-like"/>
    <property type="match status" value="1"/>
</dbReference>
<dbReference type="InterPro" id="IPR023198">
    <property type="entry name" value="PGP-like_dom2"/>
</dbReference>
<dbReference type="SUPFAM" id="SSF56784">
    <property type="entry name" value="HAD-like"/>
    <property type="match status" value="1"/>
</dbReference>
<dbReference type="PANTHER" id="PTHR42896">
    <property type="entry name" value="XYLULOSE-1,5-BISPHOSPHATE (XUBP) PHOSPHATASE"/>
    <property type="match status" value="1"/>
</dbReference>
<sequence length="342" mass="37827">MASSTLALTLTATTATTTTTTTSTYSFFPRTKHAFAYPRINFFSSKNHAFSVSASASSSSRSLQALIFDCDGVILESEHLHRQAYNDAFVHFSVRCPSSSSPGPLNWDVQFYDELQNLIGGGKPKMRWYFKEHGWPSSTLFETPPTSDEDRAKLIDTLQRSDELSCKVSHSPRAQNAFKDWKTERYKEIIKSGTVNTAKYLYILTQVKPRPGVLRLMDEAKDAGKKLAVCSAATKSSVILCLENLIGLERFQGLDCFLAGDDVKEKKPDPSIYLTASKKLGISDKDCLVVEDSVIGLQAATQAGMSCVVTYTPSTADQDFKEAIALYPDLSNVRYDELLLTT</sequence>
<dbReference type="Pfam" id="PF00702">
    <property type="entry name" value="Hydrolase"/>
    <property type="match status" value="1"/>
</dbReference>
<name>A0AAQ3P5V3_VIGMU</name>
<evidence type="ECO:0000256" key="3">
    <source>
        <dbReference type="ARBA" id="ARBA00061496"/>
    </source>
</evidence>
<dbReference type="CDD" id="cd07528">
    <property type="entry name" value="HAD_CbbY-like"/>
    <property type="match status" value="1"/>
</dbReference>
<evidence type="ECO:0000313" key="6">
    <source>
        <dbReference type="Proteomes" id="UP001374535"/>
    </source>
</evidence>
<dbReference type="NCBIfam" id="TIGR01509">
    <property type="entry name" value="HAD-SF-IA-v3"/>
    <property type="match status" value="1"/>
</dbReference>